<protein>
    <recommendedName>
        <fullName evidence="1">Glyoxalase/fosfomycin resistance/dioxygenase domain-containing protein</fullName>
    </recommendedName>
</protein>
<dbReference type="Pfam" id="PF00903">
    <property type="entry name" value="Glyoxalase"/>
    <property type="match status" value="1"/>
</dbReference>
<dbReference type="EMBL" id="BMHK01000057">
    <property type="protein sequence ID" value="GGC15949.1"/>
    <property type="molecule type" value="Genomic_DNA"/>
</dbReference>
<proteinExistence type="predicted"/>
<organism evidence="2 3">
    <name type="scientific">Novosphingobium endophyticum</name>
    <dbReference type="NCBI Taxonomy" id="1955250"/>
    <lineage>
        <taxon>Bacteria</taxon>
        <taxon>Pseudomonadati</taxon>
        <taxon>Pseudomonadota</taxon>
        <taxon>Alphaproteobacteria</taxon>
        <taxon>Sphingomonadales</taxon>
        <taxon>Sphingomonadaceae</taxon>
        <taxon>Novosphingobium</taxon>
    </lineage>
</organism>
<evidence type="ECO:0000313" key="3">
    <source>
        <dbReference type="Proteomes" id="UP000608154"/>
    </source>
</evidence>
<name>A0A916TVM0_9SPHN</name>
<dbReference type="InterPro" id="IPR004360">
    <property type="entry name" value="Glyas_Fos-R_dOase_dom"/>
</dbReference>
<evidence type="ECO:0000259" key="1">
    <source>
        <dbReference type="Pfam" id="PF00903"/>
    </source>
</evidence>
<dbReference type="RefSeq" id="WP_188773190.1">
    <property type="nucleotide sequence ID" value="NZ_BMHK01000057.1"/>
</dbReference>
<dbReference type="CDD" id="cd06587">
    <property type="entry name" value="VOC"/>
    <property type="match status" value="1"/>
</dbReference>
<evidence type="ECO:0000313" key="2">
    <source>
        <dbReference type="EMBL" id="GGC15949.1"/>
    </source>
</evidence>
<reference evidence="2" key="2">
    <citation type="submission" date="2020-09" db="EMBL/GenBank/DDBJ databases">
        <authorList>
            <person name="Sun Q."/>
            <person name="Zhou Y."/>
        </authorList>
    </citation>
    <scope>NUCLEOTIDE SEQUENCE</scope>
    <source>
        <strain evidence="2">CGMCC 1.15095</strain>
    </source>
</reference>
<dbReference type="Proteomes" id="UP000608154">
    <property type="component" value="Unassembled WGS sequence"/>
</dbReference>
<keyword evidence="3" id="KW-1185">Reference proteome</keyword>
<feature type="domain" description="Glyoxalase/fosfomycin resistance/dioxygenase" evidence="1">
    <location>
        <begin position="25"/>
        <end position="130"/>
    </location>
</feature>
<dbReference type="Gene3D" id="3.10.180.10">
    <property type="entry name" value="2,3-Dihydroxybiphenyl 1,2-Dioxygenase, domain 1"/>
    <property type="match status" value="1"/>
</dbReference>
<dbReference type="AlphaFoldDB" id="A0A916TVM0"/>
<comment type="caution">
    <text evidence="2">The sequence shown here is derived from an EMBL/GenBank/DDBJ whole genome shotgun (WGS) entry which is preliminary data.</text>
</comment>
<reference evidence="2" key="1">
    <citation type="journal article" date="2014" name="Int. J. Syst. Evol. Microbiol.">
        <title>Complete genome sequence of Corynebacterium casei LMG S-19264T (=DSM 44701T), isolated from a smear-ripened cheese.</title>
        <authorList>
            <consortium name="US DOE Joint Genome Institute (JGI-PGF)"/>
            <person name="Walter F."/>
            <person name="Albersmeier A."/>
            <person name="Kalinowski J."/>
            <person name="Ruckert C."/>
        </authorList>
    </citation>
    <scope>NUCLEOTIDE SEQUENCE</scope>
    <source>
        <strain evidence="2">CGMCC 1.15095</strain>
    </source>
</reference>
<gene>
    <name evidence="2" type="ORF">GCM10011494_38560</name>
</gene>
<sequence>MANALRRPSASCTPAKGLLCAEQFQVAYATNDIDRARDWLSERLGIAEFRSLEGATPAGGHIRVELAWVGPTMYELITATGPGSELYVGRLGTHEFAIRHHHLGFMIADEAQWHAVHAEAKRQGFAVPYENETPGFMRSCFVDVPELGHYLEYLWPTDAGREFFASVPAN</sequence>
<accession>A0A916TVM0</accession>
<dbReference type="InterPro" id="IPR029068">
    <property type="entry name" value="Glyas_Bleomycin-R_OHBP_Dase"/>
</dbReference>
<dbReference type="SUPFAM" id="SSF54593">
    <property type="entry name" value="Glyoxalase/Bleomycin resistance protein/Dihydroxybiphenyl dioxygenase"/>
    <property type="match status" value="1"/>
</dbReference>